<protein>
    <recommendedName>
        <fullName evidence="1">Effector-associated domain-containing protein</fullName>
    </recommendedName>
</protein>
<keyword evidence="3" id="KW-1185">Reference proteome</keyword>
<dbReference type="AlphaFoldDB" id="L1KVQ2"/>
<feature type="domain" description="Effector-associated" evidence="1">
    <location>
        <begin position="176"/>
        <end position="260"/>
    </location>
</feature>
<proteinExistence type="predicted"/>
<sequence length="268" mass="29336">MDLGLPTLAASLLLEADGFDAWPRLKRLIDTSDRFSRALALRCGARSARDHVEGWADERGLSTLYRWLSTVFSQEGSSRPLGVYTMTPEMEALDWRESLPATLSRRGTPEAVGQLKVLAAAFPTRLNLRAAQVAARAHCLAATWTPADLDEVVGILAGVAVTSDPARLAAELELTEALEALQDMSSHAFREGILQDMRRRVDTTRLLPIADSNVARDHLREIARYVYGEGGPAAQRALLAALEDARPDDRALERLGELLAPRSDKRAS</sequence>
<dbReference type="Pfam" id="PF19956">
    <property type="entry name" value="EAD2"/>
    <property type="match status" value="1"/>
</dbReference>
<dbReference type="InterPro" id="IPR045431">
    <property type="entry name" value="EAD2"/>
</dbReference>
<name>L1KVQ2_9ACTN</name>
<evidence type="ECO:0000259" key="1">
    <source>
        <dbReference type="Pfam" id="PF19956"/>
    </source>
</evidence>
<comment type="caution">
    <text evidence="2">The sequence shown here is derived from an EMBL/GenBank/DDBJ whole genome shotgun (WGS) entry which is preliminary data.</text>
</comment>
<dbReference type="Proteomes" id="UP000010411">
    <property type="component" value="Unassembled WGS sequence"/>
</dbReference>
<dbReference type="RefSeq" id="WP_009320473.1">
    <property type="nucleotide sequence ID" value="NZ_AEJC01000366.1"/>
</dbReference>
<evidence type="ECO:0000313" key="3">
    <source>
        <dbReference type="Proteomes" id="UP000010411"/>
    </source>
</evidence>
<dbReference type="EMBL" id="AEJC01000366">
    <property type="protein sequence ID" value="EKX64555.1"/>
    <property type="molecule type" value="Genomic_DNA"/>
</dbReference>
<evidence type="ECO:0000313" key="2">
    <source>
        <dbReference type="EMBL" id="EKX64555.1"/>
    </source>
</evidence>
<dbReference type="PATRIC" id="fig|698759.3.peg.4759"/>
<reference evidence="2 3" key="1">
    <citation type="submission" date="2012-11" db="EMBL/GenBank/DDBJ databases">
        <authorList>
            <person name="Huguet-Tapia J.C."/>
            <person name="Durkin A.S."/>
            <person name="Pettis G.S."/>
            <person name="Badger J.H."/>
        </authorList>
    </citation>
    <scope>NUCLEOTIDE SEQUENCE [LARGE SCALE GENOMIC DNA]</scope>
    <source>
        <strain evidence="2 3">91-03</strain>
    </source>
</reference>
<accession>L1KVQ2</accession>
<gene>
    <name evidence="2" type="ORF">STRIP9103_08457</name>
</gene>
<dbReference type="OrthoDB" id="568465at2"/>
<organism evidence="2 3">
    <name type="scientific">Streptomyces ipomoeae 91-03</name>
    <dbReference type="NCBI Taxonomy" id="698759"/>
    <lineage>
        <taxon>Bacteria</taxon>
        <taxon>Bacillati</taxon>
        <taxon>Actinomycetota</taxon>
        <taxon>Actinomycetes</taxon>
        <taxon>Kitasatosporales</taxon>
        <taxon>Streptomycetaceae</taxon>
        <taxon>Streptomyces</taxon>
    </lineage>
</organism>